<evidence type="ECO:0000313" key="3">
    <source>
        <dbReference type="Proteomes" id="UP001501565"/>
    </source>
</evidence>
<dbReference type="Proteomes" id="UP001501565">
    <property type="component" value="Unassembled WGS sequence"/>
</dbReference>
<comment type="caution">
    <text evidence="2">The sequence shown here is derived from an EMBL/GenBank/DDBJ whole genome shotgun (WGS) entry which is preliminary data.</text>
</comment>
<sequence>MVIKQRNNLAHVFQKAEHGKTNNKSTRKSKAQIFGALSFPLALLAGCSDDSSSSGDTIEETFVPYNTSSLPMPNDGYGYDEDGTISLPGEPLPGQLSDQEFEAYYQSYETSVGALDGWGMSNVIKVPIANRNTEERYPLDQASLKDNVKLISDAATGNPQEIPVEVISTGSEIEIKPLQVLDNESIYYIAINDRVLTQDGLALEADSEFTRIKNNQDGDLTDQELEIQAQLLSAENHFQIVGGVGELVYAAQFTTQSVNPVLDEIINNNANAASFTTTPAKVPGFNQKYDNFTTTLALPYYLPVIEDDDGTCSLDPYDPIANCPELYSWTKTSDGGHLTKDNPVPAEAQTVDVPVLMYAPKGWKPTQEEKLPVVMFVHGITGKKENADTMTKDLVDKGYLVVAIDQIYHGERVISTIPELSPPIADDGDNTGIETEDDKDEISVSNNSAFFINITSPLTLRSNLHQAISDQLSLRFALSKATDWVDTSEVHLIGHSLGAIMSVMVSEQSQKHSDLTFETVNFAVPGQGLTGIVLESPHLGHDTEMAIKKSPDVQRGIAESLLPDICTPDASNEECITALNEFVGESQQNRDAVAMLENDIYSLILPTLIQNVQTTVDSGDPVSHTKLQRENQQKTVLIQAKGNCGDDGCQVGEYLPDNVIPNSSTNNLLTGTEPLITALGLERIISVSPADGEVAHAQSGTEGIRGFINGTVGGHGTYLFPYEGPMNEDGVPGLPDKEQLNHVWSATDTQQSAIAKMIETAGEMIIIKDASTVEGANHNE</sequence>
<dbReference type="InterPro" id="IPR025920">
    <property type="entry name" value="Lipase_bact_N"/>
</dbReference>
<feature type="domain" description="Bacterial virulence factor lipase N-terminal" evidence="1">
    <location>
        <begin position="81"/>
        <end position="262"/>
    </location>
</feature>
<evidence type="ECO:0000259" key="1">
    <source>
        <dbReference type="Pfam" id="PF12262"/>
    </source>
</evidence>
<dbReference type="Gene3D" id="3.40.50.1820">
    <property type="entry name" value="alpha/beta hydrolase"/>
    <property type="match status" value="1"/>
</dbReference>
<dbReference type="Pfam" id="PF03403">
    <property type="entry name" value="PAF-AH_p_II"/>
    <property type="match status" value="1"/>
</dbReference>
<organism evidence="2 3">
    <name type="scientific">Litoribacillus peritrichatus</name>
    <dbReference type="NCBI Taxonomy" id="718191"/>
    <lineage>
        <taxon>Bacteria</taxon>
        <taxon>Pseudomonadati</taxon>
        <taxon>Pseudomonadota</taxon>
        <taxon>Gammaproteobacteria</taxon>
        <taxon>Oceanospirillales</taxon>
        <taxon>Oceanospirillaceae</taxon>
        <taxon>Litoribacillus</taxon>
    </lineage>
</organism>
<gene>
    <name evidence="2" type="ORF">GCM10022277_28580</name>
</gene>
<dbReference type="EMBL" id="BAABBN010000007">
    <property type="protein sequence ID" value="GAA3930173.1"/>
    <property type="molecule type" value="Genomic_DNA"/>
</dbReference>
<dbReference type="Pfam" id="PF12262">
    <property type="entry name" value="Lipase_bact_N"/>
    <property type="match status" value="1"/>
</dbReference>
<keyword evidence="3" id="KW-1185">Reference proteome</keyword>
<dbReference type="InterPro" id="IPR029058">
    <property type="entry name" value="AB_hydrolase_fold"/>
</dbReference>
<dbReference type="SUPFAM" id="SSF53474">
    <property type="entry name" value="alpha/beta-Hydrolases"/>
    <property type="match status" value="1"/>
</dbReference>
<proteinExistence type="predicted"/>
<dbReference type="RefSeq" id="WP_344799231.1">
    <property type="nucleotide sequence ID" value="NZ_BAABBN010000007.1"/>
</dbReference>
<accession>A0ABP7MU53</accession>
<reference evidence="3" key="1">
    <citation type="journal article" date="2019" name="Int. J. Syst. Evol. Microbiol.">
        <title>The Global Catalogue of Microorganisms (GCM) 10K type strain sequencing project: providing services to taxonomists for standard genome sequencing and annotation.</title>
        <authorList>
            <consortium name="The Broad Institute Genomics Platform"/>
            <consortium name="The Broad Institute Genome Sequencing Center for Infectious Disease"/>
            <person name="Wu L."/>
            <person name="Ma J."/>
        </authorList>
    </citation>
    <scope>NUCLEOTIDE SEQUENCE [LARGE SCALE GENOMIC DNA]</scope>
    <source>
        <strain evidence="3">JCM 17551</strain>
    </source>
</reference>
<evidence type="ECO:0000313" key="2">
    <source>
        <dbReference type="EMBL" id="GAA3930173.1"/>
    </source>
</evidence>
<protein>
    <recommendedName>
        <fullName evidence="1">Bacterial virulence factor lipase N-terminal domain-containing protein</fullName>
    </recommendedName>
</protein>
<name>A0ABP7MU53_9GAMM</name>